<gene>
    <name evidence="2" type="ORF">DdX_06905</name>
</gene>
<dbReference type="EMBL" id="JAKKPZ010000009">
    <property type="protein sequence ID" value="KAI1717173.1"/>
    <property type="molecule type" value="Genomic_DNA"/>
</dbReference>
<keyword evidence="3" id="KW-1185">Reference proteome</keyword>
<comment type="caution">
    <text evidence="2">The sequence shown here is derived from an EMBL/GenBank/DDBJ whole genome shotgun (WGS) entry which is preliminary data.</text>
</comment>
<evidence type="ECO:0000313" key="2">
    <source>
        <dbReference type="EMBL" id="KAI1717173.1"/>
    </source>
</evidence>
<organism evidence="2 3">
    <name type="scientific">Ditylenchus destructor</name>
    <dbReference type="NCBI Taxonomy" id="166010"/>
    <lineage>
        <taxon>Eukaryota</taxon>
        <taxon>Metazoa</taxon>
        <taxon>Ecdysozoa</taxon>
        <taxon>Nematoda</taxon>
        <taxon>Chromadorea</taxon>
        <taxon>Rhabditida</taxon>
        <taxon>Tylenchina</taxon>
        <taxon>Tylenchomorpha</taxon>
        <taxon>Sphaerularioidea</taxon>
        <taxon>Anguinidae</taxon>
        <taxon>Anguininae</taxon>
        <taxon>Ditylenchus</taxon>
    </lineage>
</organism>
<name>A0AAD4NA74_9BILA</name>
<accession>A0AAD4NA74</accession>
<protein>
    <submittedName>
        <fullName evidence="2">Uncharacterized protein</fullName>
    </submittedName>
</protein>
<dbReference type="AlphaFoldDB" id="A0AAD4NA74"/>
<evidence type="ECO:0000256" key="1">
    <source>
        <dbReference type="SAM" id="MobiDB-lite"/>
    </source>
</evidence>
<feature type="region of interest" description="Disordered" evidence="1">
    <location>
        <begin position="187"/>
        <end position="212"/>
    </location>
</feature>
<dbReference type="Proteomes" id="UP001201812">
    <property type="component" value="Unassembled WGS sequence"/>
</dbReference>
<evidence type="ECO:0000313" key="3">
    <source>
        <dbReference type="Proteomes" id="UP001201812"/>
    </source>
</evidence>
<proteinExistence type="predicted"/>
<reference evidence="2" key="1">
    <citation type="submission" date="2022-01" db="EMBL/GenBank/DDBJ databases">
        <title>Genome Sequence Resource for Two Populations of Ditylenchus destructor, the Migratory Endoparasitic Phytonematode.</title>
        <authorList>
            <person name="Zhang H."/>
            <person name="Lin R."/>
            <person name="Xie B."/>
        </authorList>
    </citation>
    <scope>NUCLEOTIDE SEQUENCE</scope>
    <source>
        <strain evidence="2">BazhouSP</strain>
    </source>
</reference>
<sequence>MGRLYSMPTNSVSGERSNAQWLTCLFWACFNCHRKALKSEVVSGPTAVYVARSRSGCSQVKLSLDSTQQRNTEISAGSSSLVWMMPNFSETSNEEFPKPQSKEKTELCVAPTQQMGSDFQGNLSKIKELSIASTQEMITSIDSRENHDVRIVPELDSNASPIQYMSDSLVYYNSCMRSPTKYPGYNKGFSSADESEKSSGVLKQTSSHNDDDMKGHISQSAINACITSPSSITICSSCSKDTSLHVTRSLSSNGRANFNSNFGAPIGNAGDSILLRDLIQQVEKKLRSNPTDVDREPTVTDSIFESVSSLENENFLHELPNTTL</sequence>